<dbReference type="HAMAP" id="MF_01420">
    <property type="entry name" value="HTH_type_WhiA"/>
    <property type="match status" value="1"/>
</dbReference>
<evidence type="ECO:0000259" key="7">
    <source>
        <dbReference type="Pfam" id="PF14527"/>
    </source>
</evidence>
<dbReference type="SUPFAM" id="SSF55608">
    <property type="entry name" value="Homing endonucleases"/>
    <property type="match status" value="1"/>
</dbReference>
<dbReference type="Gene3D" id="3.10.28.10">
    <property type="entry name" value="Homing endonucleases"/>
    <property type="match status" value="1"/>
</dbReference>
<dbReference type="Pfam" id="PF10298">
    <property type="entry name" value="WhiA_N"/>
    <property type="match status" value="1"/>
</dbReference>
<comment type="similarity">
    <text evidence="4">Belongs to the WhiA family.</text>
</comment>
<dbReference type="GO" id="GO:0051301">
    <property type="term" value="P:cell division"/>
    <property type="evidence" value="ECO:0007669"/>
    <property type="project" value="UniProtKB-UniRule"/>
</dbReference>
<feature type="domain" description="Sporulation transcription regulator WhiA N-terminal" evidence="6">
    <location>
        <begin position="21"/>
        <end position="110"/>
    </location>
</feature>
<dbReference type="GO" id="GO:0043937">
    <property type="term" value="P:regulation of sporulation"/>
    <property type="evidence" value="ECO:0007669"/>
    <property type="project" value="InterPro"/>
</dbReference>
<dbReference type="Pfam" id="PF02650">
    <property type="entry name" value="HTH_WhiA"/>
    <property type="match status" value="1"/>
</dbReference>
<sequence length="319" mass="35823">MPSFASQVKNELVHVLGSQVCCKTAELAALLRMGATISFNSKHDFGINFVTENAAVARKILTLLKASVPQGIHTEVTVRRSRRLRKHNNYAVRATPSPEASSILKKLGFLTAKNLLDAGTDRNILQNDCCKIAYLRGAFLGGGSVNKPEGEYHLEFVTDNYTFAKLIRDLCHELYLPVGLTDRKNVYIVYLKESEAILELLALIGVEESLLQAFESARNLKEIRNQVNRLVNCETANLQRTINAAMKQIENINLLIKYDEYDELPKVLKQTANLRLNNPEASLTELAELLNCSRSAINHRMRKIDALAMQIRKDNSIKE</sequence>
<dbReference type="PANTHER" id="PTHR37307:SF1">
    <property type="entry name" value="CELL DIVISION PROTEIN WHIA-RELATED"/>
    <property type="match status" value="1"/>
</dbReference>
<dbReference type="PANTHER" id="PTHR37307">
    <property type="entry name" value="CELL DIVISION PROTEIN WHIA-RELATED"/>
    <property type="match status" value="1"/>
</dbReference>
<proteinExistence type="inferred from homology"/>
<evidence type="ECO:0000256" key="2">
    <source>
        <dbReference type="ARBA" id="ARBA00023125"/>
    </source>
</evidence>
<keyword evidence="3 4" id="KW-0131">Cell cycle</keyword>
<keyword evidence="2 4" id="KW-0238">DNA-binding</keyword>
<evidence type="ECO:0000256" key="1">
    <source>
        <dbReference type="ARBA" id="ARBA00022618"/>
    </source>
</evidence>
<accession>A0A378NRE5</accession>
<protein>
    <recommendedName>
        <fullName evidence="4">Probable cell division protein WhiA</fullName>
    </recommendedName>
</protein>
<evidence type="ECO:0000313" key="8">
    <source>
        <dbReference type="EMBL" id="STY70964.1"/>
    </source>
</evidence>
<dbReference type="InterPro" id="IPR027434">
    <property type="entry name" value="Homing_endonucl"/>
</dbReference>
<dbReference type="GO" id="GO:0003677">
    <property type="term" value="F:DNA binding"/>
    <property type="evidence" value="ECO:0007669"/>
    <property type="project" value="UniProtKB-UniRule"/>
</dbReference>
<dbReference type="InterPro" id="IPR018478">
    <property type="entry name" value="Sporu_reg_WhiA_N_dom"/>
</dbReference>
<evidence type="ECO:0000313" key="9">
    <source>
        <dbReference type="Proteomes" id="UP000255234"/>
    </source>
</evidence>
<keyword evidence="1 4" id="KW-0132">Cell division</keyword>
<name>A0A378NRE5_9FIRM</name>
<dbReference type="EMBL" id="UGPP01000001">
    <property type="protein sequence ID" value="STY70964.1"/>
    <property type="molecule type" value="Genomic_DNA"/>
</dbReference>
<comment type="function">
    <text evidence="4">Involved in cell division and chromosome segregation.</text>
</comment>
<dbReference type="STRING" id="1122216.GCA_000423385_00761"/>
<feature type="domain" description="WhiA LAGLIDADG-like" evidence="7">
    <location>
        <begin position="133"/>
        <end position="224"/>
    </location>
</feature>
<dbReference type="Pfam" id="PF14527">
    <property type="entry name" value="LAGLIDADG_WhiA"/>
    <property type="match status" value="1"/>
</dbReference>
<dbReference type="InterPro" id="IPR039518">
    <property type="entry name" value="WhiA_LAGLIDADG_dom"/>
</dbReference>
<dbReference type="InterPro" id="IPR023054">
    <property type="entry name" value="Sporulation_regulator_WhiA_C"/>
</dbReference>
<dbReference type="NCBIfam" id="TIGR00647">
    <property type="entry name" value="DNA_bind_WhiA"/>
    <property type="match status" value="1"/>
</dbReference>
<dbReference type="Proteomes" id="UP000255234">
    <property type="component" value="Unassembled WGS sequence"/>
</dbReference>
<dbReference type="InterPro" id="IPR003802">
    <property type="entry name" value="Sporulation_regulator_WhiA"/>
</dbReference>
<gene>
    <name evidence="4 8" type="primary">whiA</name>
    <name evidence="8" type="ORF">NCTC10571_01114</name>
</gene>
<dbReference type="AlphaFoldDB" id="A0A378NRE5"/>
<evidence type="ECO:0000256" key="3">
    <source>
        <dbReference type="ARBA" id="ARBA00023306"/>
    </source>
</evidence>
<evidence type="ECO:0000256" key="4">
    <source>
        <dbReference type="HAMAP-Rule" id="MF_01420"/>
    </source>
</evidence>
<dbReference type="RefSeq" id="WP_022228139.1">
    <property type="nucleotide sequence ID" value="NZ_UGPP01000001.1"/>
</dbReference>
<evidence type="ECO:0000259" key="6">
    <source>
        <dbReference type="Pfam" id="PF10298"/>
    </source>
</evidence>
<organism evidence="8 9">
    <name type="scientific">Megamonas hypermegale</name>
    <dbReference type="NCBI Taxonomy" id="158847"/>
    <lineage>
        <taxon>Bacteria</taxon>
        <taxon>Bacillati</taxon>
        <taxon>Bacillota</taxon>
        <taxon>Negativicutes</taxon>
        <taxon>Selenomonadales</taxon>
        <taxon>Selenomonadaceae</taxon>
        <taxon>Megamonas</taxon>
    </lineage>
</organism>
<evidence type="ECO:0000259" key="5">
    <source>
        <dbReference type="Pfam" id="PF02650"/>
    </source>
</evidence>
<reference evidence="8 9" key="1">
    <citation type="submission" date="2018-06" db="EMBL/GenBank/DDBJ databases">
        <authorList>
            <consortium name="Pathogen Informatics"/>
            <person name="Doyle S."/>
        </authorList>
    </citation>
    <scope>NUCLEOTIDE SEQUENCE [LARGE SCALE GENOMIC DNA]</scope>
    <source>
        <strain evidence="8 9">NCTC10571</strain>
    </source>
</reference>
<feature type="domain" description="Sporulation regulator WhiA C-terminal" evidence="5">
    <location>
        <begin position="227"/>
        <end position="308"/>
    </location>
</feature>